<proteinExistence type="predicted"/>
<reference evidence="1 3" key="2">
    <citation type="journal article" date="2018" name="Plant J.">
        <title>The Physcomitrella patens chromosome-scale assembly reveals moss genome structure and evolution.</title>
        <authorList>
            <person name="Lang D."/>
            <person name="Ullrich K.K."/>
            <person name="Murat F."/>
            <person name="Fuchs J."/>
            <person name="Jenkins J."/>
            <person name="Haas F.B."/>
            <person name="Piednoel M."/>
            <person name="Gundlach H."/>
            <person name="Van Bel M."/>
            <person name="Meyberg R."/>
            <person name="Vives C."/>
            <person name="Morata J."/>
            <person name="Symeonidi A."/>
            <person name="Hiss M."/>
            <person name="Muchero W."/>
            <person name="Kamisugi Y."/>
            <person name="Saleh O."/>
            <person name="Blanc G."/>
            <person name="Decker E.L."/>
            <person name="van Gessel N."/>
            <person name="Grimwood J."/>
            <person name="Hayes R.D."/>
            <person name="Graham S.W."/>
            <person name="Gunter L.E."/>
            <person name="McDaniel S.F."/>
            <person name="Hoernstein S.N.W."/>
            <person name="Larsson A."/>
            <person name="Li F.W."/>
            <person name="Perroud P.F."/>
            <person name="Phillips J."/>
            <person name="Ranjan P."/>
            <person name="Rokshar D.S."/>
            <person name="Rothfels C.J."/>
            <person name="Schneider L."/>
            <person name="Shu S."/>
            <person name="Stevenson D.W."/>
            <person name="Thummler F."/>
            <person name="Tillich M."/>
            <person name="Villarreal Aguilar J.C."/>
            <person name="Widiez T."/>
            <person name="Wong G.K."/>
            <person name="Wymore A."/>
            <person name="Zhang Y."/>
            <person name="Zimmer A.D."/>
            <person name="Quatrano R.S."/>
            <person name="Mayer K.F.X."/>
            <person name="Goodstein D."/>
            <person name="Casacuberta J.M."/>
            <person name="Vandepoele K."/>
            <person name="Reski R."/>
            <person name="Cuming A.C."/>
            <person name="Tuskan G.A."/>
            <person name="Maumus F."/>
            <person name="Salse J."/>
            <person name="Schmutz J."/>
            <person name="Rensing S.A."/>
        </authorList>
    </citation>
    <scope>NUCLEOTIDE SEQUENCE [LARGE SCALE GENOMIC DNA]</scope>
    <source>
        <strain evidence="2 3">cv. Gransden 2004</strain>
    </source>
</reference>
<protein>
    <submittedName>
        <fullName evidence="1 2">Uncharacterized protein</fullName>
    </submittedName>
</protein>
<evidence type="ECO:0000313" key="3">
    <source>
        <dbReference type="Proteomes" id="UP000006727"/>
    </source>
</evidence>
<evidence type="ECO:0000313" key="2">
    <source>
        <dbReference type="EnsemblPlants" id="PAC:32973094.CDS.1"/>
    </source>
</evidence>
<reference evidence="2" key="3">
    <citation type="submission" date="2020-12" db="UniProtKB">
        <authorList>
            <consortium name="EnsemblPlants"/>
        </authorList>
    </citation>
    <scope>IDENTIFICATION</scope>
</reference>
<accession>A0A2K1JPU8</accession>
<dbReference type="AlphaFoldDB" id="A0A2K1JPU8"/>
<dbReference type="EMBL" id="ABEU02000012">
    <property type="protein sequence ID" value="PNR43557.1"/>
    <property type="molecule type" value="Genomic_DNA"/>
</dbReference>
<reference evidence="1 3" key="1">
    <citation type="journal article" date="2008" name="Science">
        <title>The Physcomitrella genome reveals evolutionary insights into the conquest of land by plants.</title>
        <authorList>
            <person name="Rensing S."/>
            <person name="Lang D."/>
            <person name="Zimmer A."/>
            <person name="Terry A."/>
            <person name="Salamov A."/>
            <person name="Shapiro H."/>
            <person name="Nishiyama T."/>
            <person name="Perroud P.-F."/>
            <person name="Lindquist E."/>
            <person name="Kamisugi Y."/>
            <person name="Tanahashi T."/>
            <person name="Sakakibara K."/>
            <person name="Fujita T."/>
            <person name="Oishi K."/>
            <person name="Shin-I T."/>
            <person name="Kuroki Y."/>
            <person name="Toyoda A."/>
            <person name="Suzuki Y."/>
            <person name="Hashimoto A."/>
            <person name="Yamaguchi K."/>
            <person name="Sugano A."/>
            <person name="Kohara Y."/>
            <person name="Fujiyama A."/>
            <person name="Anterola A."/>
            <person name="Aoki S."/>
            <person name="Ashton N."/>
            <person name="Barbazuk W.B."/>
            <person name="Barker E."/>
            <person name="Bennetzen J."/>
            <person name="Bezanilla M."/>
            <person name="Blankenship R."/>
            <person name="Cho S.H."/>
            <person name="Dutcher S."/>
            <person name="Estelle M."/>
            <person name="Fawcett J.A."/>
            <person name="Gundlach H."/>
            <person name="Hanada K."/>
            <person name="Heyl A."/>
            <person name="Hicks K.A."/>
            <person name="Hugh J."/>
            <person name="Lohr M."/>
            <person name="Mayer K."/>
            <person name="Melkozernov A."/>
            <person name="Murata T."/>
            <person name="Nelson D."/>
            <person name="Pils B."/>
            <person name="Prigge M."/>
            <person name="Reiss B."/>
            <person name="Renner T."/>
            <person name="Rombauts S."/>
            <person name="Rushton P."/>
            <person name="Sanderfoot A."/>
            <person name="Schween G."/>
            <person name="Shiu S.-H."/>
            <person name="Stueber K."/>
            <person name="Theodoulou F.L."/>
            <person name="Tu H."/>
            <person name="Van de Peer Y."/>
            <person name="Verrier P.J."/>
            <person name="Waters E."/>
            <person name="Wood A."/>
            <person name="Yang L."/>
            <person name="Cove D."/>
            <person name="Cuming A."/>
            <person name="Hasebe M."/>
            <person name="Lucas S."/>
            <person name="Mishler D.B."/>
            <person name="Reski R."/>
            <person name="Grigoriev I."/>
            <person name="Quatrano R.S."/>
            <person name="Boore J.L."/>
        </authorList>
    </citation>
    <scope>NUCLEOTIDE SEQUENCE [LARGE SCALE GENOMIC DNA]</scope>
    <source>
        <strain evidence="2 3">cv. Gransden 2004</strain>
    </source>
</reference>
<evidence type="ECO:0000313" key="1">
    <source>
        <dbReference type="EMBL" id="PNR43557.1"/>
    </source>
</evidence>
<dbReference type="Proteomes" id="UP000006727">
    <property type="component" value="Chromosome 12"/>
</dbReference>
<gene>
    <name evidence="1" type="ORF">PHYPA_015938</name>
</gene>
<keyword evidence="3" id="KW-1185">Reference proteome</keyword>
<sequence>MTKVAPLVASMAPAILHNKKDVGNLLIRQSSRVGNSSLVLRKFHPYGVRSILGFRSPIRVHFSNWTRRQCRTMPALGPKWKQQ</sequence>
<name>A0A2K1JPU8_PHYPA</name>
<dbReference type="InParanoid" id="A0A2K1JPU8"/>
<dbReference type="Gramene" id="Pp3c12_7659V3.1">
    <property type="protein sequence ID" value="PAC:32973094.CDS.1"/>
    <property type="gene ID" value="Pp3c12_7659"/>
</dbReference>
<dbReference type="EnsemblPlants" id="Pp3c12_7659V3.1">
    <property type="protein sequence ID" value="PAC:32973094.CDS.1"/>
    <property type="gene ID" value="Pp3c12_7659"/>
</dbReference>
<organism evidence="1">
    <name type="scientific">Physcomitrium patens</name>
    <name type="common">Spreading-leaved earth moss</name>
    <name type="synonym">Physcomitrella patens</name>
    <dbReference type="NCBI Taxonomy" id="3218"/>
    <lineage>
        <taxon>Eukaryota</taxon>
        <taxon>Viridiplantae</taxon>
        <taxon>Streptophyta</taxon>
        <taxon>Embryophyta</taxon>
        <taxon>Bryophyta</taxon>
        <taxon>Bryophytina</taxon>
        <taxon>Bryopsida</taxon>
        <taxon>Funariidae</taxon>
        <taxon>Funariales</taxon>
        <taxon>Funariaceae</taxon>
        <taxon>Physcomitrium</taxon>
    </lineage>
</organism>